<organism evidence="2 3">
    <name type="scientific">Kingdonia uniflora</name>
    <dbReference type="NCBI Taxonomy" id="39325"/>
    <lineage>
        <taxon>Eukaryota</taxon>
        <taxon>Viridiplantae</taxon>
        <taxon>Streptophyta</taxon>
        <taxon>Embryophyta</taxon>
        <taxon>Tracheophyta</taxon>
        <taxon>Spermatophyta</taxon>
        <taxon>Magnoliopsida</taxon>
        <taxon>Ranunculales</taxon>
        <taxon>Circaeasteraceae</taxon>
        <taxon>Kingdonia</taxon>
    </lineage>
</organism>
<feature type="transmembrane region" description="Helical" evidence="1">
    <location>
        <begin position="29"/>
        <end position="45"/>
    </location>
</feature>
<comment type="caution">
    <text evidence="2">The sequence shown here is derived from an EMBL/GenBank/DDBJ whole genome shotgun (WGS) entry which is preliminary data.</text>
</comment>
<dbReference type="AlphaFoldDB" id="A0A7J7PBN7"/>
<accession>A0A7J7PBN7</accession>
<proteinExistence type="predicted"/>
<keyword evidence="1" id="KW-0472">Membrane</keyword>
<evidence type="ECO:0000256" key="1">
    <source>
        <dbReference type="SAM" id="Phobius"/>
    </source>
</evidence>
<dbReference type="EMBL" id="JACGCM010000032">
    <property type="protein sequence ID" value="KAF6176847.1"/>
    <property type="molecule type" value="Genomic_DNA"/>
</dbReference>
<keyword evidence="3" id="KW-1185">Reference proteome</keyword>
<keyword evidence="1" id="KW-0812">Transmembrane</keyword>
<gene>
    <name evidence="2" type="ORF">GIB67_026534</name>
</gene>
<protein>
    <submittedName>
        <fullName evidence="2">Uncharacterized protein</fullName>
    </submittedName>
</protein>
<name>A0A7J7PBN7_9MAGN</name>
<evidence type="ECO:0000313" key="2">
    <source>
        <dbReference type="EMBL" id="KAF6176847.1"/>
    </source>
</evidence>
<reference evidence="2 3" key="1">
    <citation type="journal article" date="2020" name="IScience">
        <title>Genome Sequencing of the Endangered Kingdonia uniflora (Circaeasteraceae, Ranunculales) Reveals Potential Mechanisms of Evolutionary Specialization.</title>
        <authorList>
            <person name="Sun Y."/>
            <person name="Deng T."/>
            <person name="Zhang A."/>
            <person name="Moore M.J."/>
            <person name="Landis J.B."/>
            <person name="Lin N."/>
            <person name="Zhang H."/>
            <person name="Zhang X."/>
            <person name="Huang J."/>
            <person name="Zhang X."/>
            <person name="Sun H."/>
            <person name="Wang H."/>
        </authorList>
    </citation>
    <scope>NUCLEOTIDE SEQUENCE [LARGE SCALE GENOMIC DNA]</scope>
    <source>
        <strain evidence="2">TB1705</strain>
        <tissue evidence="2">Leaf</tissue>
    </source>
</reference>
<dbReference type="Proteomes" id="UP000541444">
    <property type="component" value="Unassembled WGS sequence"/>
</dbReference>
<keyword evidence="1" id="KW-1133">Transmembrane helix</keyword>
<evidence type="ECO:0000313" key="3">
    <source>
        <dbReference type="Proteomes" id="UP000541444"/>
    </source>
</evidence>
<sequence>MALSILGSLLLLRLWLEHRYINHFLLNPLHFFFIFINPWFFWIYYREHVYSL</sequence>